<feature type="transmembrane region" description="Helical" evidence="9">
    <location>
        <begin position="165"/>
        <end position="186"/>
    </location>
</feature>
<keyword evidence="15" id="KW-1185">Reference proteome</keyword>
<dbReference type="Proteomes" id="UP000562254">
    <property type="component" value="Unassembled WGS sequence"/>
</dbReference>
<evidence type="ECO:0000256" key="3">
    <source>
        <dbReference type="ARBA" id="ARBA00022475"/>
    </source>
</evidence>
<dbReference type="InterPro" id="IPR011066">
    <property type="entry name" value="MscS_channel_C_sf"/>
</dbReference>
<feature type="transmembrane region" description="Helical" evidence="9">
    <location>
        <begin position="521"/>
        <end position="539"/>
    </location>
</feature>
<feature type="domain" description="Moderate conductance mechanosensitive channel YbiO-like transmembrane helix 1" evidence="13">
    <location>
        <begin position="361"/>
        <end position="437"/>
    </location>
</feature>
<proteinExistence type="inferred from homology"/>
<dbReference type="InterPro" id="IPR049142">
    <property type="entry name" value="MS_channel_1st"/>
</dbReference>
<evidence type="ECO:0000256" key="9">
    <source>
        <dbReference type="SAM" id="Phobius"/>
    </source>
</evidence>
<dbReference type="RefSeq" id="WP_184481859.1">
    <property type="nucleotide sequence ID" value="NZ_JACIJE010000002.1"/>
</dbReference>
<protein>
    <submittedName>
        <fullName evidence="14">Small-conductance mechanosensitive channel</fullName>
    </submittedName>
</protein>
<feature type="transmembrane region" description="Helical" evidence="9">
    <location>
        <begin position="354"/>
        <end position="374"/>
    </location>
</feature>
<dbReference type="Pfam" id="PF21082">
    <property type="entry name" value="MS_channel_3rd"/>
    <property type="match status" value="1"/>
</dbReference>
<feature type="domain" description="Mechanosensitive ion channel MscS C-terminal" evidence="11">
    <location>
        <begin position="613"/>
        <end position="700"/>
    </location>
</feature>
<dbReference type="InterPro" id="IPR057485">
    <property type="entry name" value="YbiO-like_TM1"/>
</dbReference>
<evidence type="ECO:0000259" key="13">
    <source>
        <dbReference type="Pfam" id="PF25392"/>
    </source>
</evidence>
<dbReference type="Pfam" id="PF25392">
    <property type="entry name" value="MS_channel_TM1"/>
    <property type="match status" value="1"/>
</dbReference>
<evidence type="ECO:0000259" key="10">
    <source>
        <dbReference type="Pfam" id="PF00924"/>
    </source>
</evidence>
<organism evidence="14 15">
    <name type="scientific">Neoroseomonas alkaliterrae</name>
    <dbReference type="NCBI Taxonomy" id="1452450"/>
    <lineage>
        <taxon>Bacteria</taxon>
        <taxon>Pseudomonadati</taxon>
        <taxon>Pseudomonadota</taxon>
        <taxon>Alphaproteobacteria</taxon>
        <taxon>Acetobacterales</taxon>
        <taxon>Acetobacteraceae</taxon>
        <taxon>Neoroseomonas</taxon>
    </lineage>
</organism>
<keyword evidence="3" id="KW-1003">Cell membrane</keyword>
<comment type="caution">
    <text evidence="14">The sequence shown here is derived from an EMBL/GenBank/DDBJ whole genome shotgun (WGS) entry which is preliminary data.</text>
</comment>
<dbReference type="GO" id="GO:0008381">
    <property type="term" value="F:mechanosensitive monoatomic ion channel activity"/>
    <property type="evidence" value="ECO:0007669"/>
    <property type="project" value="InterPro"/>
</dbReference>
<accession>A0A840Y2I0</accession>
<dbReference type="AlphaFoldDB" id="A0A840Y2I0"/>
<evidence type="ECO:0000256" key="4">
    <source>
        <dbReference type="ARBA" id="ARBA00022692"/>
    </source>
</evidence>
<feature type="transmembrane region" description="Helical" evidence="9">
    <location>
        <begin position="451"/>
        <end position="472"/>
    </location>
</feature>
<dbReference type="SUPFAM" id="SSF82861">
    <property type="entry name" value="Mechanosensitive channel protein MscS (YggB), transmembrane region"/>
    <property type="match status" value="1"/>
</dbReference>
<dbReference type="InterPro" id="IPR010920">
    <property type="entry name" value="LSM_dom_sf"/>
</dbReference>
<evidence type="ECO:0000313" key="14">
    <source>
        <dbReference type="EMBL" id="MBB5688852.1"/>
    </source>
</evidence>
<dbReference type="InterPro" id="IPR006685">
    <property type="entry name" value="MscS_channel_2nd"/>
</dbReference>
<evidence type="ECO:0000256" key="7">
    <source>
        <dbReference type="SAM" id="Coils"/>
    </source>
</evidence>
<dbReference type="Gene3D" id="3.30.70.100">
    <property type="match status" value="1"/>
</dbReference>
<name>A0A840Y2I0_9PROT</name>
<feature type="domain" description="Mechanosensitive ion channel MscS" evidence="10">
    <location>
        <begin position="542"/>
        <end position="607"/>
    </location>
</feature>
<dbReference type="GO" id="GO:0005886">
    <property type="term" value="C:plasma membrane"/>
    <property type="evidence" value="ECO:0007669"/>
    <property type="project" value="UniProtKB-SubCell"/>
</dbReference>
<reference evidence="14 15" key="1">
    <citation type="submission" date="2020-08" db="EMBL/GenBank/DDBJ databases">
        <title>Genomic Encyclopedia of Type Strains, Phase IV (KMG-IV): sequencing the most valuable type-strain genomes for metagenomic binning, comparative biology and taxonomic classification.</title>
        <authorList>
            <person name="Goeker M."/>
        </authorList>
    </citation>
    <scope>NUCLEOTIDE SEQUENCE [LARGE SCALE GENOMIC DNA]</scope>
    <source>
        <strain evidence="14 15">DSM 25895</strain>
    </source>
</reference>
<evidence type="ECO:0000313" key="15">
    <source>
        <dbReference type="Proteomes" id="UP000562254"/>
    </source>
</evidence>
<dbReference type="EMBL" id="JACIJE010000002">
    <property type="protein sequence ID" value="MBB5688852.1"/>
    <property type="molecule type" value="Genomic_DNA"/>
</dbReference>
<feature type="coiled-coil region" evidence="7">
    <location>
        <begin position="462"/>
        <end position="489"/>
    </location>
</feature>
<keyword evidence="7" id="KW-0175">Coiled coil</keyword>
<sequence length="729" mass="78283">MPAAPPSAAGPAAPPVAAGSAPGSAPAAAGAAPAGPAPAQAANGQAPAQPAQPAAPEILAPNTLGAQLLQGASQRLSGLSEQLVVTVQAIADLPSVMRWMSSVARDPVTQRRVLDAAWKLVLVLGLGLLAEWATARALARTRDALDARAPEEGEAFSRLRRVPLVVARLGLDLLPIAAFAIVSYGLVGAVRPLPTTEVVLLTVNNAYMASRAVMVASRMLLSPASPMLRLLPVGDETAAYITVWLRRITVVLVFAYATAEAGLQFGLPWSAYDSILRVSLLLVTLFLVIVILQNRTHVSDALRAPPLEEGARPDGTRRFMRAVRDRAADVWHILAIAWLIAAWGVWALEVQGGFWRLIRVSLVTLLVLLAAWVADLAMRRGLARAFRIRPELASRYPGLEARANRYLPMLKGIFSAIIALVAGLLLLEAWGLEAFSWFGQGKLGSRLVGSLASMGLTVLVAMAAWEAANAAIERHLQQLSRDAKAARSARVRTLLPMLRTVLMITIIVIVAFVILTEIGVNVAPLIAGAGVVGIAIGFGSQTLVRDVITGVFLLFEDAIAVGDVVQVGGLSGVVEQLSIRSIKLRAQDGSLHIVPFSAVTTVTNMTRDFAFAVLDVSVAYGEDTDRVTEVLKEVAQGMREDVKWRPVIRDDLDILGVERLADSGVVIRVRLKTDPIQRWAVAREMNRRIKRRFDELGIEIPYPHQKLVISREQDHHPAEPPRAEAQAKA</sequence>
<keyword evidence="5 9" id="KW-1133">Transmembrane helix</keyword>
<dbReference type="Gene3D" id="2.30.30.60">
    <property type="match status" value="1"/>
</dbReference>
<feature type="region of interest" description="Disordered" evidence="8">
    <location>
        <begin position="1"/>
        <end position="53"/>
    </location>
</feature>
<dbReference type="InterPro" id="IPR023408">
    <property type="entry name" value="MscS_beta-dom_sf"/>
</dbReference>
<evidence type="ECO:0000259" key="11">
    <source>
        <dbReference type="Pfam" id="PF21082"/>
    </source>
</evidence>
<comment type="similarity">
    <text evidence="2">Belongs to the MscS (TC 1.A.23) family.</text>
</comment>
<gene>
    <name evidence="14" type="ORF">FHS88_000968</name>
</gene>
<dbReference type="Gene3D" id="1.10.287.1260">
    <property type="match status" value="1"/>
</dbReference>
<dbReference type="SUPFAM" id="SSF50182">
    <property type="entry name" value="Sm-like ribonucleoproteins"/>
    <property type="match status" value="1"/>
</dbReference>
<feature type="transmembrane region" description="Helical" evidence="9">
    <location>
        <begin position="493"/>
        <end position="515"/>
    </location>
</feature>
<dbReference type="SUPFAM" id="SSF82689">
    <property type="entry name" value="Mechanosensitive channel protein MscS (YggB), C-terminal domain"/>
    <property type="match status" value="1"/>
</dbReference>
<keyword evidence="4 9" id="KW-0812">Transmembrane</keyword>
<feature type="transmembrane region" description="Helical" evidence="9">
    <location>
        <begin position="238"/>
        <end position="259"/>
    </location>
</feature>
<evidence type="ECO:0000256" key="1">
    <source>
        <dbReference type="ARBA" id="ARBA00004651"/>
    </source>
</evidence>
<evidence type="ECO:0000256" key="2">
    <source>
        <dbReference type="ARBA" id="ARBA00008017"/>
    </source>
</evidence>
<feature type="transmembrane region" description="Helical" evidence="9">
    <location>
        <begin position="327"/>
        <end position="348"/>
    </location>
</feature>
<dbReference type="PANTHER" id="PTHR30460">
    <property type="entry name" value="MODERATE CONDUCTANCE MECHANOSENSITIVE CHANNEL YBIO"/>
    <property type="match status" value="1"/>
</dbReference>
<comment type="subcellular location">
    <subcellularLocation>
        <location evidence="1">Cell membrane</location>
        <topology evidence="1">Multi-pass membrane protein</topology>
    </subcellularLocation>
</comment>
<evidence type="ECO:0000256" key="8">
    <source>
        <dbReference type="SAM" id="MobiDB-lite"/>
    </source>
</evidence>
<feature type="transmembrane region" description="Helical" evidence="9">
    <location>
        <begin position="274"/>
        <end position="292"/>
    </location>
</feature>
<dbReference type="InterPro" id="IPR049278">
    <property type="entry name" value="MS_channel_C"/>
</dbReference>
<dbReference type="PANTHER" id="PTHR30460:SF0">
    <property type="entry name" value="MODERATE CONDUCTANCE MECHANOSENSITIVE CHANNEL YBIO"/>
    <property type="match status" value="1"/>
</dbReference>
<evidence type="ECO:0000256" key="6">
    <source>
        <dbReference type="ARBA" id="ARBA00023136"/>
    </source>
</evidence>
<dbReference type="Pfam" id="PF00924">
    <property type="entry name" value="MS_channel_2nd"/>
    <property type="match status" value="1"/>
</dbReference>
<dbReference type="InterPro" id="IPR045276">
    <property type="entry name" value="YbiO_bact"/>
</dbReference>
<dbReference type="InterPro" id="IPR011014">
    <property type="entry name" value="MscS_channel_TM-2"/>
</dbReference>
<feature type="transmembrane region" description="Helical" evidence="9">
    <location>
        <begin position="412"/>
        <end position="431"/>
    </location>
</feature>
<feature type="domain" description="Mechanosensitive ion channel transmembrane helices 2/3" evidence="12">
    <location>
        <begin position="501"/>
        <end position="541"/>
    </location>
</feature>
<evidence type="ECO:0000256" key="5">
    <source>
        <dbReference type="ARBA" id="ARBA00022989"/>
    </source>
</evidence>
<evidence type="ECO:0000259" key="12">
    <source>
        <dbReference type="Pfam" id="PF21088"/>
    </source>
</evidence>
<dbReference type="Pfam" id="PF21088">
    <property type="entry name" value="MS_channel_1st"/>
    <property type="match status" value="1"/>
</dbReference>
<keyword evidence="6 9" id="KW-0472">Membrane</keyword>